<reference evidence="2" key="1">
    <citation type="submission" date="2022-11" db="UniProtKB">
        <authorList>
            <consortium name="WormBaseParasite"/>
        </authorList>
    </citation>
    <scope>IDENTIFICATION</scope>
</reference>
<name>A0AC34FQG8_9BILA</name>
<accession>A0AC34FQG8</accession>
<evidence type="ECO:0000313" key="1">
    <source>
        <dbReference type="Proteomes" id="UP000887579"/>
    </source>
</evidence>
<evidence type="ECO:0000313" key="2">
    <source>
        <dbReference type="WBParaSite" id="ES5_v2.g19380.t1"/>
    </source>
</evidence>
<dbReference type="WBParaSite" id="ES5_v2.g19380.t1">
    <property type="protein sequence ID" value="ES5_v2.g19380.t1"/>
    <property type="gene ID" value="ES5_v2.g19380"/>
</dbReference>
<protein>
    <submittedName>
        <fullName evidence="2">Fibrobacter succinogenes major paralogous domain-containing protein</fullName>
    </submittedName>
</protein>
<dbReference type="Proteomes" id="UP000887579">
    <property type="component" value="Unplaced"/>
</dbReference>
<sequence>MRKLKEEETKLEIKREYISPVLEVVFIEMEQGIAAGSASVNVGVDVNGNANAVDTDWGGSDDTDKVLKGSEISGGLAAVNINLLGAEYATSNKPAQVASINQKGLNVDNDVQHYSVLVSPSSFITAELTPNRSLSSVASSKNLNTIAAVAGDQLGAGNKFRVIVYKHNDGSYKTYQDYTIGQPVAPLMLDGGVDYDIVVYSYGAISNALIGNNYANAKLSLQSGEMIDWGSFNKVNVDFPSGSSSSLVSLPVFVNNDTNKGLFSANITVAGVTKTIDLVDAFKITPEYKSNLTINLKTCGAYIGSNTNPANYKEFMCQNLGATEGVDPFSPEVGNHGAKYQWGARTGEAGRYISQASDQSNDGDISGWEIYKKPSGSWSDNRKTENDPCPSGYRVPTVSQWQAVINNNNIERVGGKTYDFIIFQGGQQQTVYQGTIPADGKFTLSIPEEYKTYKGMSRWLITGTKEGGGLDMFIPGRDFSVSCNEATPNNNNIIYANNDYNKELNDLHKKQENILRRYEVMNQAVQVFSDKEKNYRVFKTELQKQKSAYNDFQKHLDQKSDYISHFLQIVNITRGIGIHLSEKQEDKAMDISSYITNQLNWEDLYTSGHWNTIIDSWISIHTRVIKDSKKFAEDYRVIESKLKSDKLNYDFSERVKQNLRTDNKQGFLKELKIK</sequence>
<proteinExistence type="predicted"/>
<organism evidence="1 2">
    <name type="scientific">Panagrolaimus sp. ES5</name>
    <dbReference type="NCBI Taxonomy" id="591445"/>
    <lineage>
        <taxon>Eukaryota</taxon>
        <taxon>Metazoa</taxon>
        <taxon>Ecdysozoa</taxon>
        <taxon>Nematoda</taxon>
        <taxon>Chromadorea</taxon>
        <taxon>Rhabditida</taxon>
        <taxon>Tylenchina</taxon>
        <taxon>Panagrolaimomorpha</taxon>
        <taxon>Panagrolaimoidea</taxon>
        <taxon>Panagrolaimidae</taxon>
        <taxon>Panagrolaimus</taxon>
    </lineage>
</organism>